<proteinExistence type="predicted"/>
<evidence type="ECO:0000313" key="1">
    <source>
        <dbReference type="EMBL" id="QHU29234.1"/>
    </source>
</evidence>
<sequence length="301" mass="35148">MYIFAVLVVVLAFAAVIATIIAMYSYANAYLYNSNNSNNTEPHVHFMTSNETAHFFAEDRDRYVRNMSPLDLHARNVKTPAEYINKIKDTAISFTDDEKDLLRQCVKDADIYLRNEVFSELEYGKHLNGGAIADIKWIFANTYTKYELDVIKENEQGLPHTREDIILLSKNVLKYDALNLTNTLIHEKIHIYQRYNPAIFDTIIKEMGLKELDKRVFKQAKYIRSNPDTNNKIYYYPETGKDADAYDIENVMVCLYRNDKPNSINDVIQRNYAAEHPYEKIAYEIGENFNKNNKNKYINIK</sequence>
<dbReference type="EMBL" id="MN740483">
    <property type="protein sequence ID" value="QHU29234.1"/>
    <property type="molecule type" value="Genomic_DNA"/>
</dbReference>
<protein>
    <submittedName>
        <fullName evidence="1">Uncharacterized protein</fullName>
    </submittedName>
</protein>
<accession>A0A6C0LI67</accession>
<reference evidence="1" key="1">
    <citation type="journal article" date="2020" name="Nature">
        <title>Giant virus diversity and host interactions through global metagenomics.</title>
        <authorList>
            <person name="Schulz F."/>
            <person name="Roux S."/>
            <person name="Paez-Espino D."/>
            <person name="Jungbluth S."/>
            <person name="Walsh D.A."/>
            <person name="Denef V.J."/>
            <person name="McMahon K.D."/>
            <person name="Konstantinidis K.T."/>
            <person name="Eloe-Fadrosh E.A."/>
            <person name="Kyrpides N.C."/>
            <person name="Woyke T."/>
        </authorList>
    </citation>
    <scope>NUCLEOTIDE SEQUENCE</scope>
    <source>
        <strain evidence="1">GVMAG-M-3300027804-47</strain>
    </source>
</reference>
<name>A0A6C0LI67_9ZZZZ</name>
<organism evidence="1">
    <name type="scientific">viral metagenome</name>
    <dbReference type="NCBI Taxonomy" id="1070528"/>
    <lineage>
        <taxon>unclassified sequences</taxon>
        <taxon>metagenomes</taxon>
        <taxon>organismal metagenomes</taxon>
    </lineage>
</organism>
<dbReference type="AlphaFoldDB" id="A0A6C0LI67"/>